<evidence type="ECO:0000256" key="4">
    <source>
        <dbReference type="ARBA" id="ARBA00022723"/>
    </source>
</evidence>
<evidence type="ECO:0000259" key="8">
    <source>
        <dbReference type="SMART" id="SM00663"/>
    </source>
</evidence>
<dbReference type="Gene3D" id="2.40.50.100">
    <property type="match status" value="2"/>
</dbReference>
<dbReference type="InterPro" id="IPR007066">
    <property type="entry name" value="RNA_pol_Rpb1_3"/>
</dbReference>
<accession>A0ABX4MJU3</accession>
<dbReference type="RefSeq" id="WP_146656505.1">
    <property type="nucleotide sequence ID" value="NZ_CM008769.1"/>
</dbReference>
<keyword evidence="2 7" id="KW-0808">Transferase</keyword>
<evidence type="ECO:0000256" key="1">
    <source>
        <dbReference type="ARBA" id="ARBA00022478"/>
    </source>
</evidence>
<dbReference type="SMART" id="SM00663">
    <property type="entry name" value="RPOLA_N"/>
    <property type="match status" value="1"/>
</dbReference>
<dbReference type="Gene3D" id="1.10.1790.20">
    <property type="match status" value="1"/>
</dbReference>
<evidence type="ECO:0000313" key="10">
    <source>
        <dbReference type="Proteomes" id="UP000230981"/>
    </source>
</evidence>
<feature type="domain" description="RNA polymerase N-terminal" evidence="8">
    <location>
        <begin position="225"/>
        <end position="504"/>
    </location>
</feature>
<dbReference type="GO" id="GO:0003899">
    <property type="term" value="F:DNA-directed RNA polymerase activity"/>
    <property type="evidence" value="ECO:0007669"/>
    <property type="project" value="UniProtKB-EC"/>
</dbReference>
<name>A0ABX4MJU3_9HYPH</name>
<evidence type="ECO:0000256" key="6">
    <source>
        <dbReference type="ARBA" id="ARBA00048552"/>
    </source>
</evidence>
<dbReference type="InterPro" id="IPR007080">
    <property type="entry name" value="RNA_pol_Rpb1_1"/>
</dbReference>
<dbReference type="GO" id="GO:0000428">
    <property type="term" value="C:DNA-directed RNA polymerase complex"/>
    <property type="evidence" value="ECO:0007669"/>
    <property type="project" value="UniProtKB-KW"/>
</dbReference>
<dbReference type="InterPro" id="IPR044893">
    <property type="entry name" value="RNA_pol_Rpb1_clamp_domain"/>
</dbReference>
<dbReference type="EMBL" id="NXGO01000001">
    <property type="protein sequence ID" value="PIM96070.1"/>
    <property type="molecule type" value="Genomic_DNA"/>
</dbReference>
<reference evidence="9" key="1">
    <citation type="submission" date="2017-09" db="EMBL/GenBank/DDBJ databases">
        <authorList>
            <person name="Campbell M.A."/>
            <person name="Lukasik P."/>
            <person name="Simon C."/>
            <person name="McCutcheon J.P."/>
        </authorList>
    </citation>
    <scope>NUCLEOTIDE SEQUENCE [LARGE SCALE GENOMIC DNA]</scope>
    <source>
        <strain evidence="9">MAGTDC</strain>
    </source>
</reference>
<organism evidence="9 10">
    <name type="scientific">Candidatus Hodgkinia cicadicola</name>
    <dbReference type="NCBI Taxonomy" id="573658"/>
    <lineage>
        <taxon>Bacteria</taxon>
        <taxon>Pseudomonadati</taxon>
        <taxon>Pseudomonadota</taxon>
        <taxon>Alphaproteobacteria</taxon>
        <taxon>Hyphomicrobiales</taxon>
        <taxon>Candidatus Hodgkinia</taxon>
    </lineage>
</organism>
<dbReference type="Proteomes" id="UP000230981">
    <property type="component" value="Unassembled WGS sequence"/>
</dbReference>
<comment type="catalytic activity">
    <reaction evidence="6 7">
        <text>RNA(n) + a ribonucleoside 5'-triphosphate = RNA(n+1) + diphosphate</text>
        <dbReference type="Rhea" id="RHEA:21248"/>
        <dbReference type="Rhea" id="RHEA-COMP:14527"/>
        <dbReference type="Rhea" id="RHEA-COMP:17342"/>
        <dbReference type="ChEBI" id="CHEBI:33019"/>
        <dbReference type="ChEBI" id="CHEBI:61557"/>
        <dbReference type="ChEBI" id="CHEBI:140395"/>
        <dbReference type="EC" id="2.7.7.6"/>
    </reaction>
</comment>
<keyword evidence="4" id="KW-0479">Metal-binding</keyword>
<dbReference type="InterPro" id="IPR000722">
    <property type="entry name" value="RNA_pol_asu"/>
</dbReference>
<keyword evidence="5 7" id="KW-0804">Transcription</keyword>
<evidence type="ECO:0000256" key="5">
    <source>
        <dbReference type="ARBA" id="ARBA00023163"/>
    </source>
</evidence>
<evidence type="ECO:0000313" key="9">
    <source>
        <dbReference type="EMBL" id="PIM96070.1"/>
    </source>
</evidence>
<dbReference type="InterPro" id="IPR007081">
    <property type="entry name" value="RNA_pol_Rpb1_5"/>
</dbReference>
<comment type="similarity">
    <text evidence="7">Belongs to the RNA polymerase beta' chain family.</text>
</comment>
<keyword evidence="1 7" id="KW-0240">DNA-directed RNA polymerase</keyword>
<gene>
    <name evidence="9" type="primary">rpoC</name>
    <name evidence="9" type="ORF">magtdc_9</name>
</gene>
<evidence type="ECO:0000256" key="2">
    <source>
        <dbReference type="ARBA" id="ARBA00022679"/>
    </source>
</evidence>
<dbReference type="Pfam" id="PF04997">
    <property type="entry name" value="RNA_pol_Rpb1_1"/>
    <property type="match status" value="1"/>
</dbReference>
<dbReference type="Pfam" id="PF04983">
    <property type="entry name" value="RNA_pol_Rpb1_3"/>
    <property type="match status" value="1"/>
</dbReference>
<evidence type="ECO:0000256" key="3">
    <source>
        <dbReference type="ARBA" id="ARBA00022695"/>
    </source>
</evidence>
<dbReference type="Pfam" id="PF04998">
    <property type="entry name" value="RNA_pol_Rpb1_5"/>
    <property type="match status" value="1"/>
</dbReference>
<dbReference type="InterPro" id="IPR045867">
    <property type="entry name" value="DNA-dir_RpoC_beta_prime"/>
</dbReference>
<evidence type="ECO:0000256" key="7">
    <source>
        <dbReference type="RuleBase" id="RU004279"/>
    </source>
</evidence>
<dbReference type="InterPro" id="IPR038120">
    <property type="entry name" value="Rpb1_funnel_sf"/>
</dbReference>
<dbReference type="PANTHER" id="PTHR19376:SF54">
    <property type="entry name" value="DNA-DIRECTED RNA POLYMERASE SUBUNIT BETA"/>
    <property type="match status" value="1"/>
</dbReference>
<dbReference type="Pfam" id="PF00623">
    <property type="entry name" value="RNA_pol_Rpb1_2"/>
    <property type="match status" value="2"/>
</dbReference>
<dbReference type="Gene3D" id="1.10.274.100">
    <property type="entry name" value="RNA polymerase Rpb1, domain 3"/>
    <property type="match status" value="1"/>
</dbReference>
<keyword evidence="10" id="KW-1185">Reference proteome</keyword>
<dbReference type="SUPFAM" id="SSF64484">
    <property type="entry name" value="beta and beta-prime subunits of DNA dependent RNA-polymerase"/>
    <property type="match status" value="1"/>
</dbReference>
<keyword evidence="3 7" id="KW-0548">Nucleotidyltransferase</keyword>
<dbReference type="Gene3D" id="2.40.40.20">
    <property type="match status" value="1"/>
</dbReference>
<dbReference type="InterPro" id="IPR006592">
    <property type="entry name" value="RNA_pol_N"/>
</dbReference>
<sequence>MLSIFKKNITNIKFRVASPETILSWSYGEISNADYFDPNTGKPIVGGLFCPKVFGFKNGTECLCETSEPNEMACCKKCGMYVGIDRWDQRSRFGHINLTLPVVHTLFYKTMPNVLSTLLNMEMETMRDLVDCKLHVITRSASKDCVEGRIISTMDCKKLWTKGKNYEVASGVSAISMLLSKDKLNKLKKLLMKRRKNTTSNEVLEKIEQKIEVIDGFIANNVSLDRMFIRILPVLPVGLRPMITLDDNKQVSSDLNQLYKRIIIVNNNIMKKQQPELSVVNFDEYISDLRLLQKTVDDLIDSSSNTEIPSRYNAISLKCLTETLKGKRGRFRYNVLGKRVDYSGRSVIASGPDLSINECAIPRSMAFELFKPLIYSKLMLKLKLKEIKNIIDSDLSLAYELLKEIVKYCPVLLNRAPTLHKLSMRSFWVKLTNEKVIRLHPLVCSGFNADFDGDQMAVHVPLSFGARIETILLLMTNNNVFHPAHGDPCILPSQDMVLGLYYMSLTSDEYRDVCFCSYNEVNMALSSGKINLHTKVKFQLKQNNKYITIYSTPGRLLISELIPYKCNFVYEWYHPELNKQMISDVVELVNERCGQDQMVVLCEGLMRVGFKYVTQSGISMTKSDLKDTSYKTLLIKHVRSLITKKWSTIPRGRELPMFSSVWSKVLTKIYADIDLETTKCGLNQTSMQMIINSGARGTLSQIQQLIGSRGNIVGFEEEVCKMPIINAYNKGLSLIQFFCCTHVSRRGLIDTVLKTASSGYLTRKLVESTREWIVNERDCNTEVGLGVKPIIDQNFIKHRLIGRCLARTICWKGRIIAKKNDLITKHNVSRILVCCGNRLWIRSPLTCKANSGICKFCYGIELGCCKLVQYGESIGVLAAQSIGEPGTQLTLRTFHGHDDIEENIGNKKIKNCLMSLFSGVVKIEHLSCVCLGTNDVVVVGSKCILSIIHNGDEVWSYKLSRGTRLLVSNGDVVNSGEILCFEYIKTDSLVSLVNGLTTVKDSMYYLNLKKEINNKTGWIMTNVIPNVGNNKMMLVCLNVGRNIKLHYGFVGNRNKFVINSNMNVDLFGMFSEPLSDDSIEVDTTLSEGFERLSKLFDNNVAEDNRSIVCPTNGILRYGTDGNGNRTFVIDPVKLDEKPVVYSGSDVELFIKNNNVIKQGQVILSGDKDLTSYAEILGSNRFFNYFIETVQEIYGSHGVNVNSKHIEMVLRLMINTVSMFDVSDSDNEIKEGNNTHDIVRTNGGINGSNGEQILTVRKVDSITDVCVNQGSILSAISFQGAIKVAIRAIMLGNRFDVTGIKDKIMLGKVPPVGTGMFINKINRNKPPVC</sequence>
<dbReference type="EC" id="2.7.7.6" evidence="7"/>
<dbReference type="InterPro" id="IPR042102">
    <property type="entry name" value="RNA_pol_Rpb1_3_sf"/>
</dbReference>
<protein>
    <recommendedName>
        <fullName evidence="7">DNA-directed RNA polymerase subunit</fullName>
        <ecNumber evidence="7">2.7.7.6</ecNumber>
    </recommendedName>
</protein>
<comment type="caution">
    <text evidence="9">The sequence shown here is derived from an EMBL/GenBank/DDBJ whole genome shotgun (WGS) entry which is preliminary data.</text>
</comment>
<dbReference type="Gene3D" id="4.10.860.120">
    <property type="entry name" value="RNA polymerase II, clamp domain"/>
    <property type="match status" value="1"/>
</dbReference>
<proteinExistence type="inferred from homology"/>
<dbReference type="PANTHER" id="PTHR19376">
    <property type="entry name" value="DNA-DIRECTED RNA POLYMERASE"/>
    <property type="match status" value="1"/>
</dbReference>
<dbReference type="Gene3D" id="1.10.150.390">
    <property type="match status" value="1"/>
</dbReference>
<comment type="function">
    <text evidence="7">DNA-dependent RNA polymerase catalyzes the transcription of DNA into RNA using the four ribonucleoside triphosphates as substrates.</text>
</comment>
<dbReference type="Gene3D" id="1.10.132.30">
    <property type="match status" value="1"/>
</dbReference>